<keyword evidence="2" id="KW-1185">Reference proteome</keyword>
<dbReference type="STRING" id="1121390.SAMN02746041_00727"/>
<dbReference type="Pfam" id="PF02620">
    <property type="entry name" value="YceD"/>
    <property type="match status" value="1"/>
</dbReference>
<name>A0A1W1X779_9BACT</name>
<organism evidence="1 2">
    <name type="scientific">Desulfacinum hydrothermale DSM 13146</name>
    <dbReference type="NCBI Taxonomy" id="1121390"/>
    <lineage>
        <taxon>Bacteria</taxon>
        <taxon>Pseudomonadati</taxon>
        <taxon>Thermodesulfobacteriota</taxon>
        <taxon>Syntrophobacteria</taxon>
        <taxon>Syntrophobacterales</taxon>
        <taxon>Syntrophobacteraceae</taxon>
        <taxon>Desulfacinum</taxon>
    </lineage>
</organism>
<dbReference type="AlphaFoldDB" id="A0A1W1X779"/>
<dbReference type="InterPro" id="IPR003772">
    <property type="entry name" value="YceD"/>
</dbReference>
<proteinExistence type="predicted"/>
<accession>A0A1W1X779</accession>
<gene>
    <name evidence="1" type="ORF">SAMN02746041_00727</name>
</gene>
<dbReference type="EMBL" id="FWXF01000002">
    <property type="protein sequence ID" value="SMC19608.1"/>
    <property type="molecule type" value="Genomic_DNA"/>
</dbReference>
<evidence type="ECO:0000313" key="1">
    <source>
        <dbReference type="EMBL" id="SMC19608.1"/>
    </source>
</evidence>
<dbReference type="OrthoDB" id="9790372at2"/>
<reference evidence="1 2" key="1">
    <citation type="submission" date="2017-04" db="EMBL/GenBank/DDBJ databases">
        <authorList>
            <person name="Afonso C.L."/>
            <person name="Miller P.J."/>
            <person name="Scott M.A."/>
            <person name="Spackman E."/>
            <person name="Goraichik I."/>
            <person name="Dimitrov K.M."/>
            <person name="Suarez D.L."/>
            <person name="Swayne D.E."/>
        </authorList>
    </citation>
    <scope>NUCLEOTIDE SEQUENCE [LARGE SCALE GENOMIC DNA]</scope>
    <source>
        <strain evidence="1 2">DSM 13146</strain>
    </source>
</reference>
<protein>
    <recommendedName>
        <fullName evidence="3">DUF177 domain-containing protein</fullName>
    </recommendedName>
</protein>
<evidence type="ECO:0000313" key="2">
    <source>
        <dbReference type="Proteomes" id="UP000192783"/>
    </source>
</evidence>
<dbReference type="PANTHER" id="PTHR34374">
    <property type="entry name" value="LARGE RIBOSOMAL RNA SUBUNIT ACCUMULATION PROTEIN YCED HOMOLOG 1, CHLOROPLASTIC"/>
    <property type="match status" value="1"/>
</dbReference>
<sequence>MKIRLDEIPEAGRFLHLHWTQESLEKLIPPHDPSGLKLKRPLNVDLEIHRRADHVEVTGTLTGIISLLCDRCLESYHKELRRSVRILLYHEEASEAGEEEVELAPEDLEYEFFDGETLEIDRLIAEEIFLDLPFRSLCSEECKGLCAGCGANLNTEPCTCEGRHADHPFARLATLKLNGSS</sequence>
<dbReference type="Proteomes" id="UP000192783">
    <property type="component" value="Unassembled WGS sequence"/>
</dbReference>
<dbReference type="RefSeq" id="WP_084056363.1">
    <property type="nucleotide sequence ID" value="NZ_FWXF01000002.1"/>
</dbReference>
<dbReference type="PANTHER" id="PTHR34374:SF1">
    <property type="entry name" value="LARGE RIBOSOMAL RNA SUBUNIT ACCUMULATION PROTEIN YCED HOMOLOG 1, CHLOROPLASTIC"/>
    <property type="match status" value="1"/>
</dbReference>
<evidence type="ECO:0008006" key="3">
    <source>
        <dbReference type="Google" id="ProtNLM"/>
    </source>
</evidence>